<reference evidence="6 7" key="1">
    <citation type="submission" date="2018-02" db="EMBL/GenBank/DDBJ databases">
        <title>Solimicrobium silvestre gen. nov., sp. nov., isolated from alpine forest soil.</title>
        <authorList>
            <person name="Margesin R."/>
            <person name="Albuquerque L."/>
            <person name="Zhang D.-C."/>
            <person name="Froufe H.J.C."/>
            <person name="Severino R."/>
            <person name="Roxo I."/>
            <person name="Egas C."/>
            <person name="Da Costa M.S."/>
        </authorList>
    </citation>
    <scope>NUCLEOTIDE SEQUENCE [LARGE SCALE GENOMIC DNA]</scope>
    <source>
        <strain evidence="6 7">S20-91</strain>
    </source>
</reference>
<dbReference type="PANTHER" id="PTHR10996">
    <property type="entry name" value="2-HYDROXYACID DEHYDROGENASE-RELATED"/>
    <property type="match status" value="1"/>
</dbReference>
<dbReference type="EMBL" id="PUGF01000010">
    <property type="protein sequence ID" value="PRC92942.1"/>
    <property type="molecule type" value="Genomic_DNA"/>
</dbReference>
<dbReference type="GO" id="GO:0005829">
    <property type="term" value="C:cytosol"/>
    <property type="evidence" value="ECO:0007669"/>
    <property type="project" value="TreeGrafter"/>
</dbReference>
<dbReference type="InterPro" id="IPR006139">
    <property type="entry name" value="D-isomer_2_OHA_DH_cat_dom"/>
</dbReference>
<organism evidence="6 7">
    <name type="scientific">Solimicrobium silvestre</name>
    <dbReference type="NCBI Taxonomy" id="2099400"/>
    <lineage>
        <taxon>Bacteria</taxon>
        <taxon>Pseudomonadati</taxon>
        <taxon>Pseudomonadota</taxon>
        <taxon>Betaproteobacteria</taxon>
        <taxon>Burkholderiales</taxon>
        <taxon>Oxalobacteraceae</taxon>
        <taxon>Solimicrobium</taxon>
    </lineage>
</organism>
<comment type="similarity">
    <text evidence="1 3">Belongs to the D-isomer specific 2-hydroxyacid dehydrogenase family.</text>
</comment>
<dbReference type="GO" id="GO:0030267">
    <property type="term" value="F:glyoxylate reductase (NADPH) activity"/>
    <property type="evidence" value="ECO:0007669"/>
    <property type="project" value="TreeGrafter"/>
</dbReference>
<dbReference type="InterPro" id="IPR029752">
    <property type="entry name" value="D-isomer_DH_CS1"/>
</dbReference>
<comment type="caution">
    <text evidence="6">The sequence shown here is derived from an EMBL/GenBank/DDBJ whole genome shotgun (WGS) entry which is preliminary data.</text>
</comment>
<dbReference type="Gene3D" id="3.40.50.720">
    <property type="entry name" value="NAD(P)-binding Rossmann-like Domain"/>
    <property type="match status" value="2"/>
</dbReference>
<name>A0A2S9GYX8_9BURK</name>
<evidence type="ECO:0000259" key="4">
    <source>
        <dbReference type="Pfam" id="PF00389"/>
    </source>
</evidence>
<dbReference type="SUPFAM" id="SSF51735">
    <property type="entry name" value="NAD(P)-binding Rossmann-fold domains"/>
    <property type="match status" value="1"/>
</dbReference>
<dbReference type="AlphaFoldDB" id="A0A2S9GYX8"/>
<dbReference type="FunFam" id="3.40.50.720:FF:000462">
    <property type="entry name" value="Glyoxylate reductase (NADP+)"/>
    <property type="match status" value="1"/>
</dbReference>
<dbReference type="GO" id="GO:0016618">
    <property type="term" value="F:hydroxypyruvate reductase [NAD(P)H] activity"/>
    <property type="evidence" value="ECO:0007669"/>
    <property type="project" value="TreeGrafter"/>
</dbReference>
<evidence type="ECO:0000256" key="3">
    <source>
        <dbReference type="RuleBase" id="RU003719"/>
    </source>
</evidence>
<protein>
    <submittedName>
        <fullName evidence="6">Lactate dehydrogenase and related dehydrogenase</fullName>
    </submittedName>
</protein>
<sequence>MSKPAVLLTCIAFPEIIEQLSVHFELETNQQDATFTEQELIAQLQNKQAVFTAGNARFTEHVLQHAPQLKLICAMTVGYDNIDVAACAKRGIVVTNAPDVLNQTTADFAWALLLATARRVTESEHWLRAGHWQKWSLDGFLGADVHGKTLGILGMGRIGQAIARRSMGFDMQVLYHNRSRLTPAQEAHSNNASYVSKQELLKSVDHLILMLPYSAATHHCMGAEEFSQMRSSATLINVARGGVVDDAALILALRNQQIAAAGLDVYENEPRLNPEFLGLPNVVLTPHIASATEPTRRAMQQCAVNNLIAYFERGEVINLVASVS</sequence>
<dbReference type="PANTHER" id="PTHR10996:SF283">
    <property type="entry name" value="GLYOXYLATE_HYDROXYPYRUVATE REDUCTASE B"/>
    <property type="match status" value="1"/>
</dbReference>
<gene>
    <name evidence="6" type="ORF">S2091_2359</name>
</gene>
<dbReference type="InterPro" id="IPR050223">
    <property type="entry name" value="D-isomer_2-hydroxyacid_DH"/>
</dbReference>
<dbReference type="Pfam" id="PF00389">
    <property type="entry name" value="2-Hacid_dh"/>
    <property type="match status" value="1"/>
</dbReference>
<dbReference type="PROSITE" id="PS00065">
    <property type="entry name" value="D_2_HYDROXYACID_DH_1"/>
    <property type="match status" value="1"/>
</dbReference>
<dbReference type="RefSeq" id="WP_105532035.1">
    <property type="nucleotide sequence ID" value="NZ_PUGF01000010.1"/>
</dbReference>
<proteinExistence type="inferred from homology"/>
<evidence type="ECO:0000256" key="1">
    <source>
        <dbReference type="ARBA" id="ARBA00005854"/>
    </source>
</evidence>
<evidence type="ECO:0000313" key="6">
    <source>
        <dbReference type="EMBL" id="PRC92942.1"/>
    </source>
</evidence>
<accession>A0A2S9GYX8</accession>
<dbReference type="InterPro" id="IPR006140">
    <property type="entry name" value="D-isomer_DH_NAD-bd"/>
</dbReference>
<feature type="domain" description="D-isomer specific 2-hydroxyacid dehydrogenase catalytic" evidence="4">
    <location>
        <begin position="16"/>
        <end position="320"/>
    </location>
</feature>
<keyword evidence="2 3" id="KW-0560">Oxidoreductase</keyword>
<evidence type="ECO:0000313" key="7">
    <source>
        <dbReference type="Proteomes" id="UP000237839"/>
    </source>
</evidence>
<dbReference type="Proteomes" id="UP000237839">
    <property type="component" value="Unassembled WGS sequence"/>
</dbReference>
<keyword evidence="7" id="KW-1185">Reference proteome</keyword>
<dbReference type="OrthoDB" id="9805416at2"/>
<evidence type="ECO:0000259" key="5">
    <source>
        <dbReference type="Pfam" id="PF02826"/>
    </source>
</evidence>
<dbReference type="InterPro" id="IPR036291">
    <property type="entry name" value="NAD(P)-bd_dom_sf"/>
</dbReference>
<dbReference type="CDD" id="cd05301">
    <property type="entry name" value="GDH"/>
    <property type="match status" value="1"/>
</dbReference>
<dbReference type="Pfam" id="PF02826">
    <property type="entry name" value="2-Hacid_dh_C"/>
    <property type="match status" value="1"/>
</dbReference>
<dbReference type="SUPFAM" id="SSF52283">
    <property type="entry name" value="Formate/glycerate dehydrogenase catalytic domain-like"/>
    <property type="match status" value="1"/>
</dbReference>
<dbReference type="GO" id="GO:0051287">
    <property type="term" value="F:NAD binding"/>
    <property type="evidence" value="ECO:0007669"/>
    <property type="project" value="InterPro"/>
</dbReference>
<evidence type="ECO:0000256" key="2">
    <source>
        <dbReference type="ARBA" id="ARBA00023002"/>
    </source>
</evidence>
<feature type="domain" description="D-isomer specific 2-hydroxyacid dehydrogenase NAD-binding" evidence="5">
    <location>
        <begin position="111"/>
        <end position="289"/>
    </location>
</feature>